<feature type="region of interest" description="Disordered" evidence="2">
    <location>
        <begin position="544"/>
        <end position="586"/>
    </location>
</feature>
<evidence type="ECO:0000256" key="3">
    <source>
        <dbReference type="SAM" id="Phobius"/>
    </source>
</evidence>
<dbReference type="PANTHER" id="PTHR11036">
    <property type="entry name" value="SEMAPHORIN"/>
    <property type="match status" value="1"/>
</dbReference>
<accession>A0A7R9PUP2</accession>
<feature type="transmembrane region" description="Helical" evidence="3">
    <location>
        <begin position="599"/>
        <end position="621"/>
    </location>
</feature>
<evidence type="ECO:0000256" key="2">
    <source>
        <dbReference type="SAM" id="MobiDB-lite"/>
    </source>
</evidence>
<dbReference type="PROSITE" id="PS51004">
    <property type="entry name" value="SEMA"/>
    <property type="match status" value="1"/>
</dbReference>
<dbReference type="InterPro" id="IPR015943">
    <property type="entry name" value="WD40/YVTN_repeat-like_dom_sf"/>
</dbReference>
<dbReference type="OrthoDB" id="9988752at2759"/>
<name>A0A7R9PUP2_9ACAR</name>
<dbReference type="GO" id="GO:0030335">
    <property type="term" value="P:positive regulation of cell migration"/>
    <property type="evidence" value="ECO:0007669"/>
    <property type="project" value="TreeGrafter"/>
</dbReference>
<keyword evidence="3" id="KW-1133">Transmembrane helix</keyword>
<dbReference type="GO" id="GO:0045499">
    <property type="term" value="F:chemorepellent activity"/>
    <property type="evidence" value="ECO:0007669"/>
    <property type="project" value="TreeGrafter"/>
</dbReference>
<dbReference type="EMBL" id="CAJPIZ010000438">
    <property type="protein sequence ID" value="CAG2101431.1"/>
    <property type="molecule type" value="Genomic_DNA"/>
</dbReference>
<dbReference type="PANTHER" id="PTHR11036:SF127">
    <property type="entry name" value="SEMAPHORIN-1A"/>
    <property type="match status" value="1"/>
</dbReference>
<dbReference type="Gene3D" id="2.130.10.10">
    <property type="entry name" value="YVTN repeat-like/Quinoprotein amine dehydrogenase"/>
    <property type="match status" value="1"/>
</dbReference>
<dbReference type="InterPro" id="IPR027231">
    <property type="entry name" value="Semaphorin"/>
</dbReference>
<proteinExistence type="predicted"/>
<evidence type="ECO:0000313" key="7">
    <source>
        <dbReference type="Proteomes" id="UP000759131"/>
    </source>
</evidence>
<dbReference type="EMBL" id="OC855013">
    <property type="protein sequence ID" value="CAD7621001.1"/>
    <property type="molecule type" value="Genomic_DNA"/>
</dbReference>
<keyword evidence="4" id="KW-0732">Signal</keyword>
<feature type="signal peptide" evidence="4">
    <location>
        <begin position="1"/>
        <end position="24"/>
    </location>
</feature>
<evidence type="ECO:0000256" key="1">
    <source>
        <dbReference type="PROSITE-ProRule" id="PRU00352"/>
    </source>
</evidence>
<dbReference type="InterPro" id="IPR036352">
    <property type="entry name" value="Semap_dom_sf"/>
</dbReference>
<dbReference type="CDD" id="cd11237">
    <property type="entry name" value="Sema_1A"/>
    <property type="match status" value="1"/>
</dbReference>
<reference evidence="6" key="1">
    <citation type="submission" date="2020-11" db="EMBL/GenBank/DDBJ databases">
        <authorList>
            <person name="Tran Van P."/>
        </authorList>
    </citation>
    <scope>NUCLEOTIDE SEQUENCE</scope>
</reference>
<keyword evidence="7" id="KW-1185">Reference proteome</keyword>
<comment type="caution">
    <text evidence="1">Lacks conserved residue(s) required for the propagation of feature annotation.</text>
</comment>
<sequence length="694" mass="77941">MSKLLAKMLSLLLVLCMALWTSEAVWMENQMPKRRISLREADVQRFVGNETDSDHFKLLEQDGDSVLVGATNIVYNISLLTLQENKRLQWYSTDDDIKMCKYKGKSDELCQNYIRVLSKRSANGLFVCGTNAYKPKCRQYVENSLEFELVNEQSGEGLCPYDPTHLSTATFFDENLYVATVAGFNGADPLIYRSPLRTEQFNPKHLNAPSFVNSFPHSQHVYFFFRETAVEYINCGKSIYSRVARVCSKDKGGPHKFRNHWTTYTKTRLNCSIPGEFPFYFNEIQATTSLVKGIYGGHNAQLVYGVFTTPSNSISGSAVCAFRMDDIHKAFDGPFKGQEAIDANWLPVQSSKVPEPRPGLCVNDSRQLPDLTLNFHKEHTLMDQSVPAFWGAPVVVQTSFKYRFTHIAVDPQIETASGKTFDVLFIGTDDGRVIKAINSASGALSGHHYHNSVVPVVIEEVSVFPVGTAITNLLVYHTFYEAKLLVVSNNEIKSIKLFHCLAKTCGECVALQDPYCAFDLARQQCTSSRSRFWNRDNFVQNVEDGWDPRCPDGRPPPTESTNRTPPFSDPHVVKPSLTDDSPSDLAATEQTPIYSGESFALAVTTSVITSLVLGFILGYIFSRRCRKEDPNICSPYDDPHQYLDGRLTASDTFQTQSGHNNKPINLVLTTNKNSKNLNLSVENKPIQKVKKIYL</sequence>
<dbReference type="Proteomes" id="UP000759131">
    <property type="component" value="Unassembled WGS sequence"/>
</dbReference>
<dbReference type="GO" id="GO:0071526">
    <property type="term" value="P:semaphorin-plexin signaling pathway"/>
    <property type="evidence" value="ECO:0007669"/>
    <property type="project" value="TreeGrafter"/>
</dbReference>
<dbReference type="AlphaFoldDB" id="A0A7R9PUP2"/>
<dbReference type="InterPro" id="IPR042068">
    <property type="entry name" value="SEM1A_sema_dom"/>
</dbReference>
<dbReference type="GO" id="GO:0005886">
    <property type="term" value="C:plasma membrane"/>
    <property type="evidence" value="ECO:0007669"/>
    <property type="project" value="TreeGrafter"/>
</dbReference>
<protein>
    <recommendedName>
        <fullName evidence="5">Sema domain-containing protein</fullName>
    </recommendedName>
</protein>
<dbReference type="Pfam" id="PF01403">
    <property type="entry name" value="Sema"/>
    <property type="match status" value="1"/>
</dbReference>
<evidence type="ECO:0000259" key="5">
    <source>
        <dbReference type="PROSITE" id="PS51004"/>
    </source>
</evidence>
<dbReference type="SMART" id="SM00630">
    <property type="entry name" value="Sema"/>
    <property type="match status" value="1"/>
</dbReference>
<dbReference type="SUPFAM" id="SSF103575">
    <property type="entry name" value="Plexin repeat"/>
    <property type="match status" value="1"/>
</dbReference>
<dbReference type="FunFam" id="2.130.10.10:FF:000346">
    <property type="entry name" value="Sema-1a, isoform D"/>
    <property type="match status" value="1"/>
</dbReference>
<feature type="chain" id="PRO_5035592736" description="Sema domain-containing protein" evidence="4">
    <location>
        <begin position="25"/>
        <end position="694"/>
    </location>
</feature>
<dbReference type="GO" id="GO:0030215">
    <property type="term" value="F:semaphorin receptor binding"/>
    <property type="evidence" value="ECO:0007669"/>
    <property type="project" value="InterPro"/>
</dbReference>
<organism evidence="6">
    <name type="scientific">Medioppia subpectinata</name>
    <dbReference type="NCBI Taxonomy" id="1979941"/>
    <lineage>
        <taxon>Eukaryota</taxon>
        <taxon>Metazoa</taxon>
        <taxon>Ecdysozoa</taxon>
        <taxon>Arthropoda</taxon>
        <taxon>Chelicerata</taxon>
        <taxon>Arachnida</taxon>
        <taxon>Acari</taxon>
        <taxon>Acariformes</taxon>
        <taxon>Sarcoptiformes</taxon>
        <taxon>Oribatida</taxon>
        <taxon>Brachypylina</taxon>
        <taxon>Oppioidea</taxon>
        <taxon>Oppiidae</taxon>
        <taxon>Medioppia</taxon>
    </lineage>
</organism>
<evidence type="ECO:0000256" key="4">
    <source>
        <dbReference type="SAM" id="SignalP"/>
    </source>
</evidence>
<dbReference type="Gene3D" id="3.30.1680.10">
    <property type="entry name" value="ligand-binding face of the semaphorins, domain 2"/>
    <property type="match status" value="1"/>
</dbReference>
<gene>
    <name evidence="6" type="ORF">OSB1V03_LOCUS1481</name>
</gene>
<keyword evidence="3" id="KW-0472">Membrane</keyword>
<dbReference type="GO" id="GO:0007411">
    <property type="term" value="P:axon guidance"/>
    <property type="evidence" value="ECO:0007669"/>
    <property type="project" value="TreeGrafter"/>
</dbReference>
<feature type="domain" description="Sema" evidence="5">
    <location>
        <begin position="28"/>
        <end position="497"/>
    </location>
</feature>
<keyword evidence="3" id="KW-0812">Transmembrane</keyword>
<evidence type="ECO:0000313" key="6">
    <source>
        <dbReference type="EMBL" id="CAD7621001.1"/>
    </source>
</evidence>
<dbReference type="SUPFAM" id="SSF101912">
    <property type="entry name" value="Sema domain"/>
    <property type="match status" value="1"/>
</dbReference>
<dbReference type="InterPro" id="IPR001627">
    <property type="entry name" value="Semap_dom"/>
</dbReference>